<evidence type="ECO:0000256" key="1">
    <source>
        <dbReference type="SAM" id="MobiDB-lite"/>
    </source>
</evidence>
<evidence type="ECO:0000313" key="2">
    <source>
        <dbReference type="EMBL" id="KAK8997602.1"/>
    </source>
</evidence>
<organism evidence="2 3">
    <name type="scientific">Hibiscus sabdariffa</name>
    <name type="common">roselle</name>
    <dbReference type="NCBI Taxonomy" id="183260"/>
    <lineage>
        <taxon>Eukaryota</taxon>
        <taxon>Viridiplantae</taxon>
        <taxon>Streptophyta</taxon>
        <taxon>Embryophyta</taxon>
        <taxon>Tracheophyta</taxon>
        <taxon>Spermatophyta</taxon>
        <taxon>Magnoliopsida</taxon>
        <taxon>eudicotyledons</taxon>
        <taxon>Gunneridae</taxon>
        <taxon>Pentapetalae</taxon>
        <taxon>rosids</taxon>
        <taxon>malvids</taxon>
        <taxon>Malvales</taxon>
        <taxon>Malvaceae</taxon>
        <taxon>Malvoideae</taxon>
        <taxon>Hibiscus</taxon>
    </lineage>
</organism>
<reference evidence="2 3" key="1">
    <citation type="journal article" date="2024" name="G3 (Bethesda)">
        <title>Genome assembly of Hibiscus sabdariffa L. provides insights into metabolisms of medicinal natural products.</title>
        <authorList>
            <person name="Kim T."/>
        </authorList>
    </citation>
    <scope>NUCLEOTIDE SEQUENCE [LARGE SCALE GENOMIC DNA]</scope>
    <source>
        <strain evidence="2">TK-2024</strain>
        <tissue evidence="2">Old leaves</tissue>
    </source>
</reference>
<sequence>MVSLSMKNTSLGSNSGGNRVIIKNPQNFASNNIADKSTGYSGRDSWPSWNPIKTSNSAGPTGIISGYNDDTHMMQEEEDIPIDQGDGLRVETSTFS</sequence>
<feature type="compositionally biased region" description="Polar residues" evidence="1">
    <location>
        <begin position="31"/>
        <end position="40"/>
    </location>
</feature>
<name>A0ABR2QA77_9ROSI</name>
<gene>
    <name evidence="2" type="ORF">V6N11_012153</name>
</gene>
<feature type="compositionally biased region" description="Polar residues" evidence="1">
    <location>
        <begin position="47"/>
        <end position="59"/>
    </location>
</feature>
<feature type="region of interest" description="Disordered" evidence="1">
    <location>
        <begin position="31"/>
        <end position="68"/>
    </location>
</feature>
<evidence type="ECO:0000313" key="3">
    <source>
        <dbReference type="Proteomes" id="UP001396334"/>
    </source>
</evidence>
<accession>A0ABR2QA77</accession>
<proteinExistence type="predicted"/>
<comment type="caution">
    <text evidence="2">The sequence shown here is derived from an EMBL/GenBank/DDBJ whole genome shotgun (WGS) entry which is preliminary data.</text>
</comment>
<keyword evidence="3" id="KW-1185">Reference proteome</keyword>
<protein>
    <submittedName>
        <fullName evidence="2">Uncharacterized protein</fullName>
    </submittedName>
</protein>
<dbReference type="EMBL" id="JBBPBN010000042">
    <property type="protein sequence ID" value="KAK8997602.1"/>
    <property type="molecule type" value="Genomic_DNA"/>
</dbReference>
<dbReference type="Proteomes" id="UP001396334">
    <property type="component" value="Unassembled WGS sequence"/>
</dbReference>